<name>A0A364V4V0_9CORY</name>
<proteinExistence type="predicted"/>
<feature type="compositionally biased region" description="Low complexity" evidence="1">
    <location>
        <begin position="1"/>
        <end position="19"/>
    </location>
</feature>
<dbReference type="EMBL" id="QHCV01000071">
    <property type="protein sequence ID" value="RAV31638.1"/>
    <property type="molecule type" value="Genomic_DNA"/>
</dbReference>
<reference evidence="2 3" key="1">
    <citation type="journal article" date="2018" name="Syst. Appl. Microbiol.">
        <title>Corynebacterium heidelbergense sp. nov., isolated from the preen glands of Egyptian geese (Alopochen aegyptiacus).</title>
        <authorList>
            <person name="Braun M.S."/>
            <person name="Wang E."/>
            <person name="Zimmermann S."/>
            <person name="Wink M."/>
        </authorList>
    </citation>
    <scope>NUCLEOTIDE SEQUENCE [LARGE SCALE GENOMIC DNA]</scope>
    <source>
        <strain evidence="2 3">647</strain>
    </source>
</reference>
<dbReference type="Proteomes" id="UP000251577">
    <property type="component" value="Unassembled WGS sequence"/>
</dbReference>
<dbReference type="Gene3D" id="2.120.10.30">
    <property type="entry name" value="TolB, C-terminal domain"/>
    <property type="match status" value="1"/>
</dbReference>
<gene>
    <name evidence="2" type="ORF">DLJ54_07310</name>
</gene>
<evidence type="ECO:0000256" key="1">
    <source>
        <dbReference type="SAM" id="MobiDB-lite"/>
    </source>
</evidence>
<evidence type="ECO:0000313" key="2">
    <source>
        <dbReference type="EMBL" id="RAV31638.1"/>
    </source>
</evidence>
<dbReference type="GO" id="GO:0016603">
    <property type="term" value="F:glutaminyl-peptide cyclotransferase activity"/>
    <property type="evidence" value="ECO:0007669"/>
    <property type="project" value="InterPro"/>
</dbReference>
<keyword evidence="2" id="KW-0808">Transferase</keyword>
<accession>A0A364V4V0</accession>
<protein>
    <submittedName>
        <fullName evidence="2">Glutamine cyclotransferase</fullName>
    </submittedName>
</protein>
<dbReference type="PANTHER" id="PTHR31270:SF1">
    <property type="entry name" value="GLUTAMINYL-PEPTIDE CYCLOTRANSFERASE"/>
    <property type="match status" value="1"/>
</dbReference>
<feature type="region of interest" description="Disordered" evidence="1">
    <location>
        <begin position="1"/>
        <end position="20"/>
    </location>
</feature>
<dbReference type="PANTHER" id="PTHR31270">
    <property type="entry name" value="GLUTAMINYL-PEPTIDE CYCLOTRANSFERASE"/>
    <property type="match status" value="1"/>
</dbReference>
<sequence length="256" mass="27673">MASPSSQTSPATAAAQTAPRILTPHIVREHPFNNRDFIEGLDVTPDGNILVSTGLNGQSRIYTRTVDGAESNVQPLPAMYFGEGTAVHKDTAWQLSWQQGVAFHRHLRDLSPMGDGPEGNGQFHYDGEGWGLCANDRGLVMSNGSGELTFRDSETFQPTGQLRVTLQGQPTSSLNELDCGPDGRIWANVWQTNLIYGIDATTGAVTDVVDTTGTLPAATKPGVDVLNGIAHIPGTDRFYITGKNWDTLYEVTFEPK</sequence>
<comment type="caution">
    <text evidence="2">The sequence shown here is derived from an EMBL/GenBank/DDBJ whole genome shotgun (WGS) entry which is preliminary data.</text>
</comment>
<dbReference type="InterPro" id="IPR007788">
    <property type="entry name" value="QCT"/>
</dbReference>
<dbReference type="AlphaFoldDB" id="A0A364V4V0"/>
<evidence type="ECO:0000313" key="3">
    <source>
        <dbReference type="Proteomes" id="UP000251577"/>
    </source>
</evidence>
<keyword evidence="3" id="KW-1185">Reference proteome</keyword>
<organism evidence="2 3">
    <name type="scientific">Corynebacterium heidelbergense</name>
    <dbReference type="NCBI Taxonomy" id="2055947"/>
    <lineage>
        <taxon>Bacteria</taxon>
        <taxon>Bacillati</taxon>
        <taxon>Actinomycetota</taxon>
        <taxon>Actinomycetes</taxon>
        <taxon>Mycobacteriales</taxon>
        <taxon>Corynebacteriaceae</taxon>
        <taxon>Corynebacterium</taxon>
    </lineage>
</organism>
<dbReference type="InterPro" id="IPR011042">
    <property type="entry name" value="6-blade_b-propeller_TolB-like"/>
</dbReference>
<dbReference type="SUPFAM" id="SSF63829">
    <property type="entry name" value="Calcium-dependent phosphotriesterase"/>
    <property type="match status" value="1"/>
</dbReference>
<dbReference type="Pfam" id="PF05096">
    <property type="entry name" value="Glu_cyclase_2"/>
    <property type="match status" value="1"/>
</dbReference>